<organism evidence="1 2">
    <name type="scientific">Panagrolaimus sp. PS1159</name>
    <dbReference type="NCBI Taxonomy" id="55785"/>
    <lineage>
        <taxon>Eukaryota</taxon>
        <taxon>Metazoa</taxon>
        <taxon>Ecdysozoa</taxon>
        <taxon>Nematoda</taxon>
        <taxon>Chromadorea</taxon>
        <taxon>Rhabditida</taxon>
        <taxon>Tylenchina</taxon>
        <taxon>Panagrolaimomorpha</taxon>
        <taxon>Panagrolaimoidea</taxon>
        <taxon>Panagrolaimidae</taxon>
        <taxon>Panagrolaimus</taxon>
    </lineage>
</organism>
<sequence length="255" mass="28858">MLSSCHLPSSSNRGIIGSQNDLAQIIIDSPRDNQFATTSSSVSNNGNSSSNNNILTSNGWKIENVAVKDFDAVRQLCRDSFPLDYPESWFEEVVNGRFIAFGVYHGEFLTSLLVAELKRIGDCDPEDRELDGNPDSLVVYILSLAVHQLYRRKGIASILLDHLIKSVVNVPPYPKIVFLHVLATNYGAINFYKRSGFQHFATLANYYFIDGTYQSGCTFALYTNRFNTYSIKEFFNFIMAFLCRPFCSAFRQKLF</sequence>
<reference evidence="2" key="1">
    <citation type="submission" date="2022-11" db="UniProtKB">
        <authorList>
            <consortium name="WormBaseParasite"/>
        </authorList>
    </citation>
    <scope>IDENTIFICATION</scope>
</reference>
<proteinExistence type="predicted"/>
<dbReference type="WBParaSite" id="PS1159_v2.g22667.t1">
    <property type="protein sequence ID" value="PS1159_v2.g22667.t1"/>
    <property type="gene ID" value="PS1159_v2.g22667"/>
</dbReference>
<evidence type="ECO:0000313" key="1">
    <source>
        <dbReference type="Proteomes" id="UP000887580"/>
    </source>
</evidence>
<dbReference type="Proteomes" id="UP000887580">
    <property type="component" value="Unplaced"/>
</dbReference>
<name>A0AC35G1Y9_9BILA</name>
<evidence type="ECO:0000313" key="2">
    <source>
        <dbReference type="WBParaSite" id="PS1159_v2.g22667.t1"/>
    </source>
</evidence>
<accession>A0AC35G1Y9</accession>
<protein>
    <submittedName>
        <fullName evidence="2">N-alpha-acetyltransferase 60</fullName>
    </submittedName>
</protein>